<evidence type="ECO:0000256" key="3">
    <source>
        <dbReference type="ARBA" id="ARBA00022598"/>
    </source>
</evidence>
<dbReference type="GO" id="GO:0005829">
    <property type="term" value="C:cytosol"/>
    <property type="evidence" value="ECO:0007669"/>
    <property type="project" value="TreeGrafter"/>
</dbReference>
<dbReference type="InterPro" id="IPR011761">
    <property type="entry name" value="ATP-grasp"/>
</dbReference>
<dbReference type="GO" id="GO:0004775">
    <property type="term" value="F:succinate-CoA ligase (ADP-forming) activity"/>
    <property type="evidence" value="ECO:0007669"/>
    <property type="project" value="UniProtKB-UniRule"/>
</dbReference>
<evidence type="ECO:0000256" key="8">
    <source>
        <dbReference type="PROSITE-ProRule" id="PRU00409"/>
    </source>
</evidence>
<dbReference type="GO" id="GO:0005524">
    <property type="term" value="F:ATP binding"/>
    <property type="evidence" value="ECO:0007669"/>
    <property type="project" value="UniProtKB-UniRule"/>
</dbReference>
<evidence type="ECO:0000259" key="9">
    <source>
        <dbReference type="PROSITE" id="PS50975"/>
    </source>
</evidence>
<dbReference type="Gene3D" id="3.30.470.20">
    <property type="entry name" value="ATP-grasp fold, B domain"/>
    <property type="match status" value="1"/>
</dbReference>
<dbReference type="PANTHER" id="PTHR11815">
    <property type="entry name" value="SUCCINYL-COA SYNTHETASE BETA CHAIN"/>
    <property type="match status" value="1"/>
</dbReference>
<keyword evidence="3 7" id="KW-0436">Ligase</keyword>
<comment type="similarity">
    <text evidence="1 7">Belongs to the succinate/malate CoA ligase beta subunit family.</text>
</comment>
<dbReference type="GO" id="GO:0042709">
    <property type="term" value="C:succinate-CoA ligase complex"/>
    <property type="evidence" value="ECO:0007669"/>
    <property type="project" value="TreeGrafter"/>
</dbReference>
<keyword evidence="2 7" id="KW-0816">Tricarboxylic acid cycle</keyword>
<dbReference type="InterPro" id="IPR005809">
    <property type="entry name" value="Succ_CoA_ligase-like_bsu"/>
</dbReference>
<dbReference type="InterPro" id="IPR016102">
    <property type="entry name" value="Succinyl-CoA_synth-like"/>
</dbReference>
<accession>A0A0C1JIM2</accession>
<dbReference type="NCBIfam" id="TIGR01016">
    <property type="entry name" value="sucCoAbeta"/>
    <property type="match status" value="1"/>
</dbReference>
<dbReference type="Pfam" id="PF00549">
    <property type="entry name" value="Ligase_CoA"/>
    <property type="match status" value="1"/>
</dbReference>
<feature type="binding site" evidence="7">
    <location>
        <begin position="54"/>
        <end position="56"/>
    </location>
    <ligand>
        <name>ATP</name>
        <dbReference type="ChEBI" id="CHEBI:30616"/>
    </ligand>
</feature>
<keyword evidence="7 8" id="KW-0067">ATP-binding</keyword>
<comment type="cofactor">
    <cofactor evidence="7">
        <name>Mg(2+)</name>
        <dbReference type="ChEBI" id="CHEBI:18420"/>
    </cofactor>
    <text evidence="7">Binds 1 Mg(2+) ion per subunit.</text>
</comment>
<keyword evidence="5 7" id="KW-0547">Nucleotide-binding</keyword>
<dbReference type="AlphaFoldDB" id="A0A0C1JIM2"/>
<comment type="function">
    <text evidence="7">Succinyl-CoA synthetase functions in the citric acid cycle (TCA), coupling the hydrolysis of succinyl-CoA to the synthesis of either ATP or GTP and thus represents the only step of substrate-level phosphorylation in the TCA. The beta subunit provides nucleotide specificity of the enzyme and binds the substrate succinate, while the binding sites for coenzyme A and phosphate are found in the alpha subunit.</text>
</comment>
<keyword evidence="6 7" id="KW-0460">Magnesium</keyword>
<dbReference type="GO" id="GO:0004776">
    <property type="term" value="F:succinate-CoA ligase (GDP-forming) activity"/>
    <property type="evidence" value="ECO:0007669"/>
    <property type="project" value="RHEA"/>
</dbReference>
<dbReference type="GO" id="GO:0006099">
    <property type="term" value="P:tricarboxylic acid cycle"/>
    <property type="evidence" value="ECO:0007669"/>
    <property type="project" value="UniProtKB-UniRule"/>
</dbReference>
<name>A0A0C1JIM2_9BACT</name>
<feature type="binding site" evidence="7">
    <location>
        <position position="265"/>
    </location>
    <ligand>
        <name>substrate</name>
        <note>ligand shared with subunit alpha</note>
    </ligand>
</feature>
<feature type="binding site" evidence="7">
    <location>
        <position position="200"/>
    </location>
    <ligand>
        <name>Mg(2+)</name>
        <dbReference type="ChEBI" id="CHEBI:18420"/>
    </ligand>
</feature>
<feature type="binding site" evidence="7">
    <location>
        <position position="103"/>
    </location>
    <ligand>
        <name>ATP</name>
        <dbReference type="ChEBI" id="CHEBI:30616"/>
    </ligand>
</feature>
<dbReference type="GO" id="GO:0000287">
    <property type="term" value="F:magnesium ion binding"/>
    <property type="evidence" value="ECO:0007669"/>
    <property type="project" value="UniProtKB-UniRule"/>
</dbReference>
<dbReference type="NCBIfam" id="NF001913">
    <property type="entry name" value="PRK00696.1"/>
    <property type="match status" value="1"/>
</dbReference>
<comment type="subunit">
    <text evidence="7">Heterotetramer of two alpha and two beta subunits.</text>
</comment>
<reference evidence="10 11" key="1">
    <citation type="journal article" date="2014" name="Mol. Biol. Evol.">
        <title>Massive expansion of Ubiquitination-related gene families within the Chlamydiae.</title>
        <authorList>
            <person name="Domman D."/>
            <person name="Collingro A."/>
            <person name="Lagkouvardos I."/>
            <person name="Gehre L."/>
            <person name="Weinmaier T."/>
            <person name="Rattei T."/>
            <person name="Subtil A."/>
            <person name="Horn M."/>
        </authorList>
    </citation>
    <scope>NUCLEOTIDE SEQUENCE [LARGE SCALE GENOMIC DNA]</scope>
    <source>
        <strain evidence="10 11">EI2</strain>
    </source>
</reference>
<protein>
    <recommendedName>
        <fullName evidence="7">Succinate--CoA ligase [ADP-forming] subunit beta</fullName>
        <ecNumber evidence="7">6.2.1.5</ecNumber>
    </recommendedName>
    <alternativeName>
        <fullName evidence="7">Succinyl-CoA synthetase subunit beta</fullName>
        <shortName evidence="7">SCS-beta</shortName>
    </alternativeName>
</protein>
<dbReference type="PIRSF" id="PIRSF001554">
    <property type="entry name" value="SucCS_beta"/>
    <property type="match status" value="1"/>
</dbReference>
<dbReference type="FunFam" id="3.30.470.20:FF:000002">
    <property type="entry name" value="Succinate--CoA ligase [ADP-forming] subunit beta"/>
    <property type="match status" value="1"/>
</dbReference>
<evidence type="ECO:0000256" key="2">
    <source>
        <dbReference type="ARBA" id="ARBA00022532"/>
    </source>
</evidence>
<dbReference type="PANTHER" id="PTHR11815:SF10">
    <property type="entry name" value="SUCCINATE--COA LIGASE [GDP-FORMING] SUBUNIT BETA, MITOCHONDRIAL"/>
    <property type="match status" value="1"/>
</dbReference>
<keyword evidence="4 7" id="KW-0479">Metal-binding</keyword>
<feature type="domain" description="ATP-grasp" evidence="9">
    <location>
        <begin position="10"/>
        <end position="228"/>
    </location>
</feature>
<dbReference type="InterPro" id="IPR013815">
    <property type="entry name" value="ATP_grasp_subdomain_1"/>
</dbReference>
<feature type="binding site" evidence="7">
    <location>
        <position position="47"/>
    </location>
    <ligand>
        <name>ATP</name>
        <dbReference type="ChEBI" id="CHEBI:30616"/>
    </ligand>
</feature>
<gene>
    <name evidence="7 10" type="primary">sucC</name>
    <name evidence="10" type="ORF">DB44_EC00160</name>
</gene>
<dbReference type="Gene3D" id="3.40.50.261">
    <property type="entry name" value="Succinyl-CoA synthetase domains"/>
    <property type="match status" value="1"/>
</dbReference>
<dbReference type="UniPathway" id="UPA00223">
    <property type="reaction ID" value="UER00999"/>
</dbReference>
<organism evidence="10 11">
    <name type="scientific">Candidatus Protochlamydia amoebophila</name>
    <dbReference type="NCBI Taxonomy" id="362787"/>
    <lineage>
        <taxon>Bacteria</taxon>
        <taxon>Pseudomonadati</taxon>
        <taxon>Chlamydiota</taxon>
        <taxon>Chlamydiia</taxon>
        <taxon>Parachlamydiales</taxon>
        <taxon>Parachlamydiaceae</taxon>
        <taxon>Candidatus Protochlamydia</taxon>
    </lineage>
</organism>
<evidence type="ECO:0000256" key="7">
    <source>
        <dbReference type="HAMAP-Rule" id="MF_00558"/>
    </source>
</evidence>
<evidence type="ECO:0000313" key="10">
    <source>
        <dbReference type="EMBL" id="KIC71240.1"/>
    </source>
</evidence>
<dbReference type="SUPFAM" id="SSF56059">
    <property type="entry name" value="Glutathione synthetase ATP-binding domain-like"/>
    <property type="match status" value="1"/>
</dbReference>
<dbReference type="PATRIC" id="fig|362787.3.peg.1580"/>
<dbReference type="EMBL" id="JSAN01000101">
    <property type="protein sequence ID" value="KIC71240.1"/>
    <property type="molecule type" value="Genomic_DNA"/>
</dbReference>
<dbReference type="InterPro" id="IPR005811">
    <property type="entry name" value="SUCC_ACL_C"/>
</dbReference>
<dbReference type="InterPro" id="IPR017866">
    <property type="entry name" value="Succ-CoA_synthase_bsu_CS"/>
</dbReference>
<dbReference type="FunFam" id="3.40.50.261:FF:000001">
    <property type="entry name" value="Succinate--CoA ligase [ADP-forming] subunit beta"/>
    <property type="match status" value="1"/>
</dbReference>
<dbReference type="Proteomes" id="UP000031465">
    <property type="component" value="Unassembled WGS sequence"/>
</dbReference>
<comment type="catalytic activity">
    <reaction evidence="7">
        <text>succinate + ATP + CoA = succinyl-CoA + ADP + phosphate</text>
        <dbReference type="Rhea" id="RHEA:17661"/>
        <dbReference type="ChEBI" id="CHEBI:30031"/>
        <dbReference type="ChEBI" id="CHEBI:30616"/>
        <dbReference type="ChEBI" id="CHEBI:43474"/>
        <dbReference type="ChEBI" id="CHEBI:57287"/>
        <dbReference type="ChEBI" id="CHEBI:57292"/>
        <dbReference type="ChEBI" id="CHEBI:456216"/>
        <dbReference type="EC" id="6.2.1.5"/>
    </reaction>
</comment>
<dbReference type="PROSITE" id="PS01217">
    <property type="entry name" value="SUCCINYL_COA_LIG_3"/>
    <property type="match status" value="1"/>
</dbReference>
<dbReference type="InterPro" id="IPR013650">
    <property type="entry name" value="ATP-grasp_succ-CoA_synth-type"/>
</dbReference>
<dbReference type="PROSITE" id="PS50975">
    <property type="entry name" value="ATP_GRASP"/>
    <property type="match status" value="1"/>
</dbReference>
<comment type="pathway">
    <text evidence="7">Carbohydrate metabolism; tricarboxylic acid cycle; succinate from succinyl-CoA (ligase route): step 1/1.</text>
</comment>
<comment type="catalytic activity">
    <reaction evidence="7">
        <text>GTP + succinate + CoA = succinyl-CoA + GDP + phosphate</text>
        <dbReference type="Rhea" id="RHEA:22120"/>
        <dbReference type="ChEBI" id="CHEBI:30031"/>
        <dbReference type="ChEBI" id="CHEBI:37565"/>
        <dbReference type="ChEBI" id="CHEBI:43474"/>
        <dbReference type="ChEBI" id="CHEBI:57287"/>
        <dbReference type="ChEBI" id="CHEBI:57292"/>
        <dbReference type="ChEBI" id="CHEBI:58189"/>
    </reaction>
</comment>
<proteinExistence type="inferred from homology"/>
<dbReference type="Gene3D" id="3.30.1490.20">
    <property type="entry name" value="ATP-grasp fold, A domain"/>
    <property type="match status" value="1"/>
</dbReference>
<feature type="binding site" evidence="7">
    <location>
        <position position="108"/>
    </location>
    <ligand>
        <name>ATP</name>
        <dbReference type="ChEBI" id="CHEBI:30616"/>
    </ligand>
</feature>
<evidence type="ECO:0000313" key="11">
    <source>
        <dbReference type="Proteomes" id="UP000031465"/>
    </source>
</evidence>
<comment type="caution">
    <text evidence="10">The sequence shown here is derived from an EMBL/GenBank/DDBJ whole genome shotgun (WGS) entry which is preliminary data.</text>
</comment>
<dbReference type="Pfam" id="PF08442">
    <property type="entry name" value="ATP-grasp_2"/>
    <property type="match status" value="1"/>
</dbReference>
<dbReference type="SUPFAM" id="SSF52210">
    <property type="entry name" value="Succinyl-CoA synthetase domains"/>
    <property type="match status" value="1"/>
</dbReference>
<evidence type="ECO:0000256" key="6">
    <source>
        <dbReference type="ARBA" id="ARBA00022842"/>
    </source>
</evidence>
<dbReference type="HAMAP" id="MF_00558">
    <property type="entry name" value="Succ_CoA_beta"/>
    <property type="match status" value="1"/>
</dbReference>
<evidence type="ECO:0000256" key="1">
    <source>
        <dbReference type="ARBA" id="ARBA00009182"/>
    </source>
</evidence>
<dbReference type="GO" id="GO:0006104">
    <property type="term" value="P:succinyl-CoA metabolic process"/>
    <property type="evidence" value="ECO:0007669"/>
    <property type="project" value="TreeGrafter"/>
</dbReference>
<evidence type="ECO:0000256" key="5">
    <source>
        <dbReference type="ARBA" id="ARBA00022741"/>
    </source>
</evidence>
<sequence>MMNTHEFQAKQILRKYGIPVPDFYIASSSKEVEEIIKQYQLQSAIIKVQVHAGGRGKAGGVKLATNPQEILEFSQELIGKKIINEQTGPSGMISHQVLISPAILIKKEFYLGITINRELASRVLIASPIGGINIEKIAHEQPNQLLMLPIPLEETFRSYHLIRVASFMGWKGKQIQEGVAIIQSLVKAFKETDASLLEINPLVETKEGHLLALDAKLSIDDNALFKHEDLKTLFDPSQMSNNEARAQQFELAYVALEGEIGCMVNGAGLAMATMDLIQYHGGRPANFLDVGGGASQDKVAEGFRIILSDSNVKAILINIFGGIMNCETLASGIIEAAKGLEIHIPLIVRMEGTNVEKGKQLLQQSGLKILITENLTEAAQQAVQLAQSVR</sequence>
<evidence type="ECO:0000256" key="4">
    <source>
        <dbReference type="ARBA" id="ARBA00022723"/>
    </source>
</evidence>
<feature type="binding site" evidence="7">
    <location>
        <begin position="322"/>
        <end position="324"/>
    </location>
    <ligand>
        <name>substrate</name>
        <note>ligand shared with subunit alpha</note>
    </ligand>
</feature>
<dbReference type="EC" id="6.2.1.5" evidence="7"/>
<feature type="binding site" evidence="7">
    <location>
        <position position="214"/>
    </location>
    <ligand>
        <name>Mg(2+)</name>
        <dbReference type="ChEBI" id="CHEBI:18420"/>
    </ligand>
</feature>
<comment type="caution">
    <text evidence="7">Lacks conserved residue(s) required for the propagation of feature annotation.</text>
</comment>